<keyword evidence="6 9" id="KW-1133">Transmembrane helix</keyword>
<evidence type="ECO:0000256" key="4">
    <source>
        <dbReference type="ARBA" id="ARBA00022692"/>
    </source>
</evidence>
<reference evidence="11" key="1">
    <citation type="submission" date="2016-10" db="EMBL/GenBank/DDBJ databases">
        <authorList>
            <person name="Varghese N."/>
            <person name="Submissions S."/>
        </authorList>
    </citation>
    <scope>NUCLEOTIDE SEQUENCE [LARGE SCALE GENOMIC DNA]</scope>
    <source>
        <strain evidence="11">IBRC-M 10655</strain>
    </source>
</reference>
<dbReference type="InterPro" id="IPR001851">
    <property type="entry name" value="ABC_transp_permease"/>
</dbReference>
<keyword evidence="2" id="KW-0813">Transport</keyword>
<keyword evidence="3" id="KW-1003">Cell membrane</keyword>
<comment type="similarity">
    <text evidence="8">Belongs to the binding-protein-dependent transport system permease family. LivHM subfamily.</text>
</comment>
<evidence type="ECO:0000313" key="11">
    <source>
        <dbReference type="Proteomes" id="UP000199651"/>
    </source>
</evidence>
<accession>A0A1H0EY99</accession>
<dbReference type="Pfam" id="PF02653">
    <property type="entry name" value="BPD_transp_2"/>
    <property type="match status" value="1"/>
</dbReference>
<evidence type="ECO:0000256" key="7">
    <source>
        <dbReference type="ARBA" id="ARBA00023136"/>
    </source>
</evidence>
<dbReference type="Proteomes" id="UP000199651">
    <property type="component" value="Unassembled WGS sequence"/>
</dbReference>
<feature type="transmembrane region" description="Helical" evidence="9">
    <location>
        <begin position="64"/>
        <end position="84"/>
    </location>
</feature>
<dbReference type="RefSeq" id="WP_091368343.1">
    <property type="nucleotide sequence ID" value="NZ_FNDV01000003.1"/>
</dbReference>
<evidence type="ECO:0000256" key="8">
    <source>
        <dbReference type="ARBA" id="ARBA00037998"/>
    </source>
</evidence>
<feature type="transmembrane region" description="Helical" evidence="9">
    <location>
        <begin position="268"/>
        <end position="288"/>
    </location>
</feature>
<evidence type="ECO:0000256" key="3">
    <source>
        <dbReference type="ARBA" id="ARBA00022475"/>
    </source>
</evidence>
<feature type="transmembrane region" description="Helical" evidence="9">
    <location>
        <begin position="41"/>
        <end position="58"/>
    </location>
</feature>
<sequence length="302" mass="31573">MTTFLQAVAGGLGQGSVYALLALGFVIIYKSMRVVSFAQPAFMLAGALAVSFLAEPLLGIPSPWGFFLALVLGAIGVALLGLGIERTVIRPMVGKPVFVIAIITLGIDIVVRLVANIFIGLDVRPVGDPWGLSSITIGSVQVQERHIVMLVTTVLLVVVLFSFFKYSRLGLAMRAASFNQETALAQGISVGTVFATSWAMAGALAAVAGTFQATGAGIDQNLWIIALKALPAIILGGLDSLGGAVIGGFTVGLVESLVATYQGDFAPWLGQNFSVVSAYVVMLLVLLVRPYGLFGTKEVERV</sequence>
<comment type="subcellular location">
    <subcellularLocation>
        <location evidence="1">Cell membrane</location>
        <topology evidence="1">Multi-pass membrane protein</topology>
    </subcellularLocation>
</comment>
<dbReference type="GO" id="GO:0006865">
    <property type="term" value="P:amino acid transport"/>
    <property type="evidence" value="ECO:0007669"/>
    <property type="project" value="UniProtKB-KW"/>
</dbReference>
<feature type="transmembrane region" description="Helical" evidence="9">
    <location>
        <begin position="6"/>
        <end position="29"/>
    </location>
</feature>
<dbReference type="PANTHER" id="PTHR11795:SF451">
    <property type="entry name" value="ABC TRANSPORTER PERMEASE PROTEIN"/>
    <property type="match status" value="1"/>
</dbReference>
<evidence type="ECO:0000256" key="2">
    <source>
        <dbReference type="ARBA" id="ARBA00022448"/>
    </source>
</evidence>
<dbReference type="GO" id="GO:0005886">
    <property type="term" value="C:plasma membrane"/>
    <property type="evidence" value="ECO:0007669"/>
    <property type="project" value="UniProtKB-SubCell"/>
</dbReference>
<proteinExistence type="inferred from homology"/>
<dbReference type="InterPro" id="IPR052157">
    <property type="entry name" value="BCAA_transport_permease"/>
</dbReference>
<feature type="transmembrane region" description="Helical" evidence="9">
    <location>
        <begin position="96"/>
        <end position="119"/>
    </location>
</feature>
<keyword evidence="4 9" id="KW-0812">Transmembrane</keyword>
<evidence type="ECO:0000256" key="6">
    <source>
        <dbReference type="ARBA" id="ARBA00022989"/>
    </source>
</evidence>
<keyword evidence="7 9" id="KW-0472">Membrane</keyword>
<dbReference type="AlphaFoldDB" id="A0A1H0EY99"/>
<dbReference type="GO" id="GO:0022857">
    <property type="term" value="F:transmembrane transporter activity"/>
    <property type="evidence" value="ECO:0007669"/>
    <property type="project" value="InterPro"/>
</dbReference>
<name>A0A1H0EY99_9PSEU</name>
<organism evidence="10 11">
    <name type="scientific">Actinokineospora alba</name>
    <dbReference type="NCBI Taxonomy" id="504798"/>
    <lineage>
        <taxon>Bacteria</taxon>
        <taxon>Bacillati</taxon>
        <taxon>Actinomycetota</taxon>
        <taxon>Actinomycetes</taxon>
        <taxon>Pseudonocardiales</taxon>
        <taxon>Pseudonocardiaceae</taxon>
        <taxon>Actinokineospora</taxon>
    </lineage>
</organism>
<evidence type="ECO:0000256" key="5">
    <source>
        <dbReference type="ARBA" id="ARBA00022970"/>
    </source>
</evidence>
<dbReference type="OrthoDB" id="3572933at2"/>
<evidence type="ECO:0000256" key="9">
    <source>
        <dbReference type="SAM" id="Phobius"/>
    </source>
</evidence>
<feature type="transmembrane region" description="Helical" evidence="9">
    <location>
        <begin position="147"/>
        <end position="166"/>
    </location>
</feature>
<keyword evidence="11" id="KW-1185">Reference proteome</keyword>
<evidence type="ECO:0000313" key="10">
    <source>
        <dbReference type="EMBL" id="SDN87325.1"/>
    </source>
</evidence>
<evidence type="ECO:0000256" key="1">
    <source>
        <dbReference type="ARBA" id="ARBA00004651"/>
    </source>
</evidence>
<protein>
    <submittedName>
        <fullName evidence="10">Amino acid/amide ABC transporter membrane protein 1, HAAT family</fullName>
    </submittedName>
</protein>
<dbReference type="STRING" id="504798.SAMN05421871_103720"/>
<keyword evidence="5" id="KW-0029">Amino-acid transport</keyword>
<dbReference type="CDD" id="cd06582">
    <property type="entry name" value="TM_PBP1_LivH_like"/>
    <property type="match status" value="1"/>
</dbReference>
<dbReference type="EMBL" id="FNJB01000001">
    <property type="protein sequence ID" value="SDN87325.1"/>
    <property type="molecule type" value="Genomic_DNA"/>
</dbReference>
<dbReference type="PANTHER" id="PTHR11795">
    <property type="entry name" value="BRANCHED-CHAIN AMINO ACID TRANSPORT SYSTEM PERMEASE PROTEIN LIVH"/>
    <property type="match status" value="1"/>
</dbReference>
<feature type="transmembrane region" description="Helical" evidence="9">
    <location>
        <begin position="187"/>
        <end position="208"/>
    </location>
</feature>
<gene>
    <name evidence="10" type="ORF">SAMN05192558_101149</name>
</gene>